<evidence type="ECO:0000313" key="1">
    <source>
        <dbReference type="EMBL" id="KAH1106074.1"/>
    </source>
</evidence>
<keyword evidence="2" id="KW-1185">Reference proteome</keyword>
<accession>A0A9D3VZD9</accession>
<protein>
    <submittedName>
        <fullName evidence="1">Uncharacterized protein</fullName>
    </submittedName>
</protein>
<dbReference type="OrthoDB" id="10377209at2759"/>
<dbReference type="EMBL" id="JAIQCV010000004">
    <property type="protein sequence ID" value="KAH1106074.1"/>
    <property type="molecule type" value="Genomic_DNA"/>
</dbReference>
<organism evidence="1 2">
    <name type="scientific">Gossypium stocksii</name>
    <dbReference type="NCBI Taxonomy" id="47602"/>
    <lineage>
        <taxon>Eukaryota</taxon>
        <taxon>Viridiplantae</taxon>
        <taxon>Streptophyta</taxon>
        <taxon>Embryophyta</taxon>
        <taxon>Tracheophyta</taxon>
        <taxon>Spermatophyta</taxon>
        <taxon>Magnoliopsida</taxon>
        <taxon>eudicotyledons</taxon>
        <taxon>Gunneridae</taxon>
        <taxon>Pentapetalae</taxon>
        <taxon>rosids</taxon>
        <taxon>malvids</taxon>
        <taxon>Malvales</taxon>
        <taxon>Malvaceae</taxon>
        <taxon>Malvoideae</taxon>
        <taxon>Gossypium</taxon>
    </lineage>
</organism>
<dbReference type="Proteomes" id="UP000828251">
    <property type="component" value="Unassembled WGS sequence"/>
</dbReference>
<name>A0A9D3VZD9_9ROSI</name>
<dbReference type="AlphaFoldDB" id="A0A9D3VZD9"/>
<sequence>MAFRVEDFDVIQEITWLTKSDKKVRRQDDEPPDVGDKGMMELNDFPSFKYVLTNGSRFVEDKEDYESDDFDMRVGDVIMSIVDGILNIRFSDREHSLV</sequence>
<comment type="caution">
    <text evidence="1">The sequence shown here is derived from an EMBL/GenBank/DDBJ whole genome shotgun (WGS) entry which is preliminary data.</text>
</comment>
<gene>
    <name evidence="1" type="ORF">J1N35_009842</name>
</gene>
<evidence type="ECO:0000313" key="2">
    <source>
        <dbReference type="Proteomes" id="UP000828251"/>
    </source>
</evidence>
<proteinExistence type="predicted"/>
<reference evidence="1 2" key="1">
    <citation type="journal article" date="2021" name="Plant Biotechnol. J.">
        <title>Multi-omics assisted identification of the key and species-specific regulatory components of drought-tolerant mechanisms in Gossypium stocksii.</title>
        <authorList>
            <person name="Yu D."/>
            <person name="Ke L."/>
            <person name="Zhang D."/>
            <person name="Wu Y."/>
            <person name="Sun Y."/>
            <person name="Mei J."/>
            <person name="Sun J."/>
            <person name="Sun Y."/>
        </authorList>
    </citation>
    <scope>NUCLEOTIDE SEQUENCE [LARGE SCALE GENOMIC DNA]</scope>
    <source>
        <strain evidence="2">cv. E1</strain>
        <tissue evidence="1">Leaf</tissue>
    </source>
</reference>